<accession>A0A6J4R485</accession>
<feature type="region of interest" description="Disordered" evidence="1">
    <location>
        <begin position="1"/>
        <end position="35"/>
    </location>
</feature>
<reference evidence="2" key="1">
    <citation type="submission" date="2020-02" db="EMBL/GenBank/DDBJ databases">
        <authorList>
            <person name="Meier V. D."/>
        </authorList>
    </citation>
    <scope>NUCLEOTIDE SEQUENCE</scope>
    <source>
        <strain evidence="2">AVDCRST_MAG25</strain>
    </source>
</reference>
<evidence type="ECO:0000256" key="1">
    <source>
        <dbReference type="SAM" id="MobiDB-lite"/>
    </source>
</evidence>
<gene>
    <name evidence="2" type="ORF">AVDCRST_MAG25-1230</name>
</gene>
<dbReference type="AlphaFoldDB" id="A0A6J4R485"/>
<evidence type="ECO:0000313" key="2">
    <source>
        <dbReference type="EMBL" id="CAA9463780.1"/>
    </source>
</evidence>
<sequence length="35" mass="3681">EARPARGAPDLPPRLRGSQPRPYPAPPPLLVAGPL</sequence>
<proteinExistence type="predicted"/>
<organism evidence="2">
    <name type="scientific">uncultured Rubrobacteraceae bacterium</name>
    <dbReference type="NCBI Taxonomy" id="349277"/>
    <lineage>
        <taxon>Bacteria</taxon>
        <taxon>Bacillati</taxon>
        <taxon>Actinomycetota</taxon>
        <taxon>Rubrobacteria</taxon>
        <taxon>Rubrobacterales</taxon>
        <taxon>Rubrobacteraceae</taxon>
        <taxon>environmental samples</taxon>
    </lineage>
</organism>
<protein>
    <submittedName>
        <fullName evidence="2">Uncharacterized protein</fullName>
    </submittedName>
</protein>
<feature type="non-terminal residue" evidence="2">
    <location>
        <position position="1"/>
    </location>
</feature>
<feature type="non-terminal residue" evidence="2">
    <location>
        <position position="35"/>
    </location>
</feature>
<dbReference type="EMBL" id="CADCVI010000075">
    <property type="protein sequence ID" value="CAA9463780.1"/>
    <property type="molecule type" value="Genomic_DNA"/>
</dbReference>
<name>A0A6J4R485_9ACTN</name>